<dbReference type="AlphaFoldDB" id="A0A7W5YCD2"/>
<evidence type="ECO:0000313" key="3">
    <source>
        <dbReference type="EMBL" id="MBB3729203.1"/>
    </source>
</evidence>
<feature type="region of interest" description="Disordered" evidence="1">
    <location>
        <begin position="39"/>
        <end position="59"/>
    </location>
</feature>
<comment type="caution">
    <text evidence="3">The sequence shown here is derived from an EMBL/GenBank/DDBJ whole genome shotgun (WGS) entry which is preliminary data.</text>
</comment>
<keyword evidence="2" id="KW-0732">Signal</keyword>
<feature type="chain" id="PRO_5031485419" evidence="2">
    <location>
        <begin position="21"/>
        <end position="152"/>
    </location>
</feature>
<dbReference type="EMBL" id="JACIBV010000001">
    <property type="protein sequence ID" value="MBB3729203.1"/>
    <property type="molecule type" value="Genomic_DNA"/>
</dbReference>
<evidence type="ECO:0000256" key="1">
    <source>
        <dbReference type="SAM" id="MobiDB-lite"/>
    </source>
</evidence>
<evidence type="ECO:0000313" key="4">
    <source>
        <dbReference type="Proteomes" id="UP000579945"/>
    </source>
</evidence>
<feature type="signal peptide" evidence="2">
    <location>
        <begin position="1"/>
        <end position="20"/>
    </location>
</feature>
<protein>
    <submittedName>
        <fullName evidence="3">Uncharacterized protein</fullName>
    </submittedName>
</protein>
<dbReference type="PROSITE" id="PS51257">
    <property type="entry name" value="PROKAR_LIPOPROTEIN"/>
    <property type="match status" value="1"/>
</dbReference>
<accession>A0A7W5YCD2</accession>
<organism evidence="3 4">
    <name type="scientific">Nonomuraea dietziae</name>
    <dbReference type="NCBI Taxonomy" id="65515"/>
    <lineage>
        <taxon>Bacteria</taxon>
        <taxon>Bacillati</taxon>
        <taxon>Actinomycetota</taxon>
        <taxon>Actinomycetes</taxon>
        <taxon>Streptosporangiales</taxon>
        <taxon>Streptosporangiaceae</taxon>
        <taxon>Nonomuraea</taxon>
    </lineage>
</organism>
<dbReference type="Proteomes" id="UP000579945">
    <property type="component" value="Unassembled WGS sequence"/>
</dbReference>
<name>A0A7W5YCD2_9ACTN</name>
<keyword evidence="4" id="KW-1185">Reference proteome</keyword>
<evidence type="ECO:0000256" key="2">
    <source>
        <dbReference type="SAM" id="SignalP"/>
    </source>
</evidence>
<dbReference type="RefSeq" id="WP_183652162.1">
    <property type="nucleotide sequence ID" value="NZ_BAAAXX010000075.1"/>
</dbReference>
<gene>
    <name evidence="3" type="ORF">FHR33_005063</name>
</gene>
<sequence>MRRTALLAGCLMLTASCGAAATGAASHTVPHKSVTAQPVITTPSQSPTPPPKAVKPVGDTVNTRKVPFTGAKAFDRGRKVKLVWWSGVEPCTVLDRVRVKETSRRVTITLYEGTAAKAKDVSCIMMAVQKTTTVKLKAPIGKRKIVDGAKPR</sequence>
<reference evidence="3 4" key="1">
    <citation type="submission" date="2020-08" db="EMBL/GenBank/DDBJ databases">
        <title>Sequencing the genomes of 1000 actinobacteria strains.</title>
        <authorList>
            <person name="Klenk H.-P."/>
        </authorList>
    </citation>
    <scope>NUCLEOTIDE SEQUENCE [LARGE SCALE GENOMIC DNA]</scope>
    <source>
        <strain evidence="3 4">DSM 44320</strain>
    </source>
</reference>
<proteinExistence type="predicted"/>
<dbReference type="GeneID" id="95391398"/>